<feature type="region of interest" description="Disordered" evidence="1">
    <location>
        <begin position="672"/>
        <end position="733"/>
    </location>
</feature>
<dbReference type="Proteomes" id="UP000028990">
    <property type="component" value="Unassembled WGS sequence"/>
</dbReference>
<evidence type="ECO:0000313" key="4">
    <source>
        <dbReference type="Proteomes" id="UP000028990"/>
    </source>
</evidence>
<dbReference type="eggNOG" id="ENOG502QRSN">
    <property type="taxonomic scope" value="Eukaryota"/>
</dbReference>
<feature type="region of interest" description="Disordered" evidence="1">
    <location>
        <begin position="252"/>
        <end position="387"/>
    </location>
</feature>
<accession>A0A091D957</accession>
<feature type="compositionally biased region" description="Acidic residues" evidence="1">
    <location>
        <begin position="90"/>
        <end position="101"/>
    </location>
</feature>
<feature type="region of interest" description="Disordered" evidence="1">
    <location>
        <begin position="1228"/>
        <end position="1278"/>
    </location>
</feature>
<organism evidence="3 4">
    <name type="scientific">Fukomys damarensis</name>
    <name type="common">Damaraland mole rat</name>
    <name type="synonym">Cryptomys damarensis</name>
    <dbReference type="NCBI Taxonomy" id="885580"/>
    <lineage>
        <taxon>Eukaryota</taxon>
        <taxon>Metazoa</taxon>
        <taxon>Chordata</taxon>
        <taxon>Craniata</taxon>
        <taxon>Vertebrata</taxon>
        <taxon>Euteleostomi</taxon>
        <taxon>Mammalia</taxon>
        <taxon>Eutheria</taxon>
        <taxon>Euarchontoglires</taxon>
        <taxon>Glires</taxon>
        <taxon>Rodentia</taxon>
        <taxon>Hystricomorpha</taxon>
        <taxon>Bathyergidae</taxon>
        <taxon>Fukomys</taxon>
    </lineage>
</organism>
<feature type="compositionally biased region" description="Polar residues" evidence="1">
    <location>
        <begin position="150"/>
        <end position="161"/>
    </location>
</feature>
<evidence type="ECO:0000313" key="3">
    <source>
        <dbReference type="EMBL" id="KFO26770.1"/>
    </source>
</evidence>
<feature type="region of interest" description="Disordered" evidence="1">
    <location>
        <begin position="1"/>
        <end position="238"/>
    </location>
</feature>
<feature type="compositionally biased region" description="Basic and acidic residues" evidence="1">
    <location>
        <begin position="1056"/>
        <end position="1079"/>
    </location>
</feature>
<feature type="compositionally biased region" description="Basic and acidic residues" evidence="1">
    <location>
        <begin position="25"/>
        <end position="37"/>
    </location>
</feature>
<dbReference type="PANTHER" id="PTHR21510">
    <property type="entry name" value="AKNA DOMAIN-CONTAINING PROTEIN"/>
    <property type="match status" value="1"/>
</dbReference>
<evidence type="ECO:0000256" key="1">
    <source>
        <dbReference type="SAM" id="MobiDB-lite"/>
    </source>
</evidence>
<feature type="compositionally biased region" description="Basic and acidic residues" evidence="1">
    <location>
        <begin position="1144"/>
        <end position="1153"/>
    </location>
</feature>
<name>A0A091D957_FUKDA</name>
<feature type="compositionally biased region" description="Acidic residues" evidence="1">
    <location>
        <begin position="771"/>
        <end position="780"/>
    </location>
</feature>
<feature type="compositionally biased region" description="Low complexity" evidence="1">
    <location>
        <begin position="872"/>
        <end position="888"/>
    </location>
</feature>
<dbReference type="Pfam" id="PF12443">
    <property type="entry name" value="AKNA"/>
    <property type="match status" value="1"/>
</dbReference>
<feature type="compositionally biased region" description="Pro residues" evidence="1">
    <location>
        <begin position="675"/>
        <end position="685"/>
    </location>
</feature>
<protein>
    <submittedName>
        <fullName evidence="3">AT-hook-containing transcription factor</fullName>
    </submittedName>
</protein>
<feature type="compositionally biased region" description="Polar residues" evidence="1">
    <location>
        <begin position="274"/>
        <end position="284"/>
    </location>
</feature>
<feature type="region of interest" description="Disordered" evidence="1">
    <location>
        <begin position="502"/>
        <end position="532"/>
    </location>
</feature>
<dbReference type="InterPro" id="IPR022150">
    <property type="entry name" value="AKNA_dom"/>
</dbReference>
<feature type="domain" description="AKNA" evidence="2">
    <location>
        <begin position="589"/>
        <end position="687"/>
    </location>
</feature>
<dbReference type="InterPro" id="IPR052655">
    <property type="entry name" value="AKNA_Centrosome-Trans_reg"/>
</dbReference>
<dbReference type="EMBL" id="KN123095">
    <property type="protein sequence ID" value="KFO26770.1"/>
    <property type="molecule type" value="Genomic_DNA"/>
</dbReference>
<feature type="region of interest" description="Disordered" evidence="1">
    <location>
        <begin position="758"/>
        <end position="1171"/>
    </location>
</feature>
<dbReference type="GO" id="GO:0005813">
    <property type="term" value="C:centrosome"/>
    <property type="evidence" value="ECO:0007669"/>
    <property type="project" value="TreeGrafter"/>
</dbReference>
<feature type="compositionally biased region" description="Polar residues" evidence="1">
    <location>
        <begin position="322"/>
        <end position="336"/>
    </location>
</feature>
<feature type="compositionally biased region" description="Low complexity" evidence="1">
    <location>
        <begin position="1108"/>
        <end position="1118"/>
    </location>
</feature>
<keyword evidence="4" id="KW-1185">Reference proteome</keyword>
<gene>
    <name evidence="3" type="ORF">H920_11873</name>
</gene>
<dbReference type="STRING" id="885580.ENSFDAP00000006728"/>
<dbReference type="PANTHER" id="PTHR21510:SF15">
    <property type="entry name" value="MICROTUBULE ORGANIZATION PROTEIN AKNA"/>
    <property type="match status" value="1"/>
</dbReference>
<dbReference type="GO" id="GO:0021849">
    <property type="term" value="P:neuroblast division in subventricular zone"/>
    <property type="evidence" value="ECO:0007669"/>
    <property type="project" value="TreeGrafter"/>
</dbReference>
<proteinExistence type="predicted"/>
<dbReference type="GO" id="GO:0001837">
    <property type="term" value="P:epithelial to mesenchymal transition"/>
    <property type="evidence" value="ECO:0007669"/>
    <property type="project" value="TreeGrafter"/>
</dbReference>
<sequence length="1386" mass="148872">MASSGTKVRWAGPGPGKGPQRRHWAWAEEEKDRDRSSMRGWPGERPFPGAASPELLEDFCLAQQHPPPLEWDPDLQGPAGSSEEEHMDSPEEVNSPEDVDSPEGSPLPLSWPPRQDHQSDMTEEEIDVAPASPEVEEAGDSSPRLGCKASPSSEDNENTSPMALGWGQANGNRPLEHSEVNPSVELSLARSWSSGTVSLGHPSDSLDSTWEGETDVPPPTALAETLPEGPSHHLLHPDDRIGHSVAQATPMEFQGTSAPPAWGPQCTAGGWRTDPTSLPSSQLKDQAWKRTKTSPKPLPSRFTGSRSPLNPRPKLAQKHRLQPSQGATLASCSSSDAPMYGRGRLNYPLPDFSKVGPRVRFPKDESYRPPKSKSHSRQPQASDGPLIFKSPAEIVREVLLSSGEVSPAKDPPPAHPVTRVPQEFQTPEQATELVHQLQEDYHRLLTKYAEAENTIDQLRLGAKVTLYSDLPQPSRNIHEGTVPQGTKVLSFTIPQPRLVEWRPGPVTEPRAAEPTGWPAAQGELSPSSHPDMPTPGWLPESQGIAPLQPSTEGTQVLASQASRLLAQVESFEGLMEAGQLTPQERLKGFLWPRAAHAALEEEYLRARRGPPPTPQLADSQGTPGTFDPGRELEAEIHHLGIRLEKLKDHEDQTQGQSEPSWAAVALDSTLGTLFPHPPAPLPAPPGQASVPATPTPRLEAQPTPGPCPLHMDGEGSPGSSETELSQRDLPALLRHKELQTEQDFQGLLERYLSMKSLPEALRVKGDKEQLGEQEEEEEEEKGLHTPGVNGPASLAGKAEATRFPPRQHPARAEQGPRAPPQENVEQMVSRKPPGSQTSKARDRHLPGLGKTEAAALGPGTPPNPVGTKAAASHLSSLSSPEGSGLSEHLAPKTLHQVGAPEDPWMASPETDSGFMGSETSRVSPLTQTPEHRLSHSSTPGTLAHHVAASVPLSGDSHPKARGPRVPRREAGPSTSRNRALRHLLSTSGTPRHRTPGSHLEQAVAMGVPGSELQGQKRTPAQVLPSRTTSPMPTPSPEAAPPPSGPAETIPNLLLTRTERDQAIRELQAEVSRLRLRLEDSLQQPPQGSPKRAASASDRPARTRDRAAHSSWGSHGSSKSTERLSGEPEGSESEPPSPQLPSGKITEDSPRAAHDGTGGTRGTRRPDRVSFQGQYTGQEYHMLSPKAILRGSGSAFCAHCQSVKIQDTGAAASDPLRLLDTDSLRCPLCGQAGASPEEDGPSPATSGADKAATRRDAPPTSSPRQRSKRAGSPPRPPPGLWYLAAAPSAPAPPAFAYISSVPIMPYPAASVYYAPPASTSAPKASLRPSRRHQHSIQLDLDDLEELHRALSRAVQAAESVRSTTQQMRHSLSADLRQAHDLRGSCLF</sequence>
<feature type="compositionally biased region" description="Basic and acidic residues" evidence="1">
    <location>
        <begin position="1098"/>
        <end position="1107"/>
    </location>
</feature>
<feature type="region of interest" description="Disordered" evidence="1">
    <location>
        <begin position="607"/>
        <end position="629"/>
    </location>
</feature>
<feature type="compositionally biased region" description="Pro residues" evidence="1">
    <location>
        <begin position="1031"/>
        <end position="1044"/>
    </location>
</feature>
<feature type="compositionally biased region" description="Polar residues" evidence="1">
    <location>
        <begin position="917"/>
        <end position="928"/>
    </location>
</feature>
<reference evidence="3 4" key="1">
    <citation type="submission" date="2013-11" db="EMBL/GenBank/DDBJ databases">
        <title>The Damaraland mole rat (Fukomys damarensis) genome and evolution of African mole rats.</title>
        <authorList>
            <person name="Gladyshev V.N."/>
            <person name="Fang X."/>
        </authorList>
    </citation>
    <scope>NUCLEOTIDE SEQUENCE [LARGE SCALE GENOMIC DNA]</scope>
    <source>
        <tissue evidence="3">Liver</tissue>
    </source>
</reference>
<feature type="compositionally biased region" description="Basic and acidic residues" evidence="1">
    <location>
        <begin position="761"/>
        <end position="770"/>
    </location>
</feature>
<dbReference type="GO" id="GO:0060234">
    <property type="term" value="P:neuroblast delamination"/>
    <property type="evidence" value="ECO:0007669"/>
    <property type="project" value="TreeGrafter"/>
</dbReference>
<evidence type="ECO:0000259" key="2">
    <source>
        <dbReference type="Pfam" id="PF12443"/>
    </source>
</evidence>